<keyword evidence="2" id="KW-1185">Reference proteome</keyword>
<reference evidence="1" key="1">
    <citation type="submission" date="2019-02" db="EMBL/GenBank/DDBJ databases">
        <title>Isolation of virulent Lactobacillus brevis phages.</title>
        <authorList>
            <person name="Feyereisen M."/>
            <person name="Mahony J."/>
            <person name="O'Sullivan T."/>
            <person name="van Sinderen D."/>
        </authorList>
    </citation>
    <scope>NUCLEOTIDE SEQUENCE [LARGE SCALE GENOMIC DNA]</scope>
</reference>
<name>A0A4Y5FH25_9CAUD</name>
<dbReference type="EMBL" id="MK504446">
    <property type="protein sequence ID" value="QBJ03847.1"/>
    <property type="molecule type" value="Genomic_DNA"/>
</dbReference>
<accession>A0A4Y5FH25</accession>
<gene>
    <name evidence="1" type="ORF">SAC12B_0058</name>
</gene>
<evidence type="ECO:0000313" key="1">
    <source>
        <dbReference type="EMBL" id="QBJ03847.1"/>
    </source>
</evidence>
<sequence length="164" mass="18817">MKITNKVTIDKGIDINVGDVFYNKDMDEIALITSIGDGYSIEGVTLGLFFFNANKYEDLTEGYILDPRWVKVSAELTIGDEHHKTKFEVAQYDGTQDTIFEHSIIKVADSHEDYDYLTLGKDDPVRGYYIKPSEWVYKKDGRIMAPLTNEEFANKFTEFFVEGE</sequence>
<evidence type="ECO:0000313" key="2">
    <source>
        <dbReference type="Proteomes" id="UP000306187"/>
    </source>
</evidence>
<dbReference type="Proteomes" id="UP000306187">
    <property type="component" value="Segment"/>
</dbReference>
<proteinExistence type="predicted"/>
<organism evidence="1 2">
    <name type="scientific">Lactobacillus phage SAC12B</name>
    <dbReference type="NCBI Taxonomy" id="2510941"/>
    <lineage>
        <taxon>Viruses</taxon>
        <taxon>Duplodnaviria</taxon>
        <taxon>Heunggongvirae</taxon>
        <taxon>Uroviricota</taxon>
        <taxon>Caudoviricetes</taxon>
        <taxon>Herelleviridae</taxon>
        <taxon>Tybeckvirus</taxon>
        <taxon>Tybeckvirus SAC12B</taxon>
    </lineage>
</organism>
<protein>
    <submittedName>
        <fullName evidence="1">Uncharacterized protein</fullName>
    </submittedName>
</protein>